<proteinExistence type="predicted"/>
<evidence type="ECO:0000313" key="2">
    <source>
        <dbReference type="Proteomes" id="UP000478052"/>
    </source>
</evidence>
<accession>A0A6G0Z019</accession>
<dbReference type="Proteomes" id="UP000478052">
    <property type="component" value="Unassembled WGS sequence"/>
</dbReference>
<reference evidence="1 2" key="1">
    <citation type="submission" date="2019-08" db="EMBL/GenBank/DDBJ databases">
        <title>Whole genome of Aphis craccivora.</title>
        <authorList>
            <person name="Voronova N.V."/>
            <person name="Shulinski R.S."/>
            <person name="Bandarenka Y.V."/>
            <person name="Zhorov D.G."/>
            <person name="Warner D."/>
        </authorList>
    </citation>
    <scope>NUCLEOTIDE SEQUENCE [LARGE SCALE GENOMIC DNA]</scope>
    <source>
        <strain evidence="1">180601</strain>
        <tissue evidence="1">Whole Body</tissue>
    </source>
</reference>
<protein>
    <submittedName>
        <fullName evidence="1">Uncharacterized protein</fullName>
    </submittedName>
</protein>
<gene>
    <name evidence="1" type="ORF">FWK35_00005026</name>
</gene>
<dbReference type="AlphaFoldDB" id="A0A6G0Z019"/>
<name>A0A6G0Z019_APHCR</name>
<keyword evidence="2" id="KW-1185">Reference proteome</keyword>
<dbReference type="OrthoDB" id="8197684at2759"/>
<organism evidence="1 2">
    <name type="scientific">Aphis craccivora</name>
    <name type="common">Cowpea aphid</name>
    <dbReference type="NCBI Taxonomy" id="307492"/>
    <lineage>
        <taxon>Eukaryota</taxon>
        <taxon>Metazoa</taxon>
        <taxon>Ecdysozoa</taxon>
        <taxon>Arthropoda</taxon>
        <taxon>Hexapoda</taxon>
        <taxon>Insecta</taxon>
        <taxon>Pterygota</taxon>
        <taxon>Neoptera</taxon>
        <taxon>Paraneoptera</taxon>
        <taxon>Hemiptera</taxon>
        <taxon>Sternorrhyncha</taxon>
        <taxon>Aphidomorpha</taxon>
        <taxon>Aphidoidea</taxon>
        <taxon>Aphididae</taxon>
        <taxon>Aphidini</taxon>
        <taxon>Aphis</taxon>
        <taxon>Aphis</taxon>
    </lineage>
</organism>
<comment type="caution">
    <text evidence="1">The sequence shown here is derived from an EMBL/GenBank/DDBJ whole genome shotgun (WGS) entry which is preliminary data.</text>
</comment>
<sequence length="248" mass="28241">MNSDSDINSLTKIKVNSLKRKAPSSVESKRKQKKFKPDDTCSILSLTTSEAYGIRKVTDDFELDDYQPPTDKPVEFISLDTSQLTRDNGVLFSENLTDDYEVWTLQCPDDIDINDLLSQSMSFNEVRKLEIKNAMSDKVDLIPYRSQEGTNITIVTPCESTSNLSLNVVPLAGTFIMCNRVKKDKLNNNTLLPIDTIEDATRRRSELMSKITKRLSNKYDINTIDNGDIKTEIKIEIETPKKFQRSIK</sequence>
<dbReference type="EMBL" id="VUJU01001780">
    <property type="protein sequence ID" value="KAF0763862.1"/>
    <property type="molecule type" value="Genomic_DNA"/>
</dbReference>
<evidence type="ECO:0000313" key="1">
    <source>
        <dbReference type="EMBL" id="KAF0763862.1"/>
    </source>
</evidence>